<dbReference type="Pfam" id="PF00440">
    <property type="entry name" value="TetR_N"/>
    <property type="match status" value="1"/>
</dbReference>
<dbReference type="PRINTS" id="PR00455">
    <property type="entry name" value="HTHTETR"/>
</dbReference>
<keyword evidence="1" id="KW-0805">Transcription regulation</keyword>
<evidence type="ECO:0000256" key="2">
    <source>
        <dbReference type="ARBA" id="ARBA00023125"/>
    </source>
</evidence>
<evidence type="ECO:0000256" key="3">
    <source>
        <dbReference type="ARBA" id="ARBA00023163"/>
    </source>
</evidence>
<evidence type="ECO:0000313" key="7">
    <source>
        <dbReference type="EMBL" id="GAA4488934.1"/>
    </source>
</evidence>
<name>A0ABP8PMS3_9ACTN</name>
<gene>
    <name evidence="7" type="ORF">GCM10023191_018930</name>
</gene>
<dbReference type="RefSeq" id="WP_345460218.1">
    <property type="nucleotide sequence ID" value="NZ_BAABHF010000015.1"/>
</dbReference>
<feature type="DNA-binding region" description="H-T-H motif" evidence="4">
    <location>
        <begin position="61"/>
        <end position="80"/>
    </location>
</feature>
<dbReference type="PANTHER" id="PTHR30055:SF234">
    <property type="entry name" value="HTH-TYPE TRANSCRIPTIONAL REGULATOR BETI"/>
    <property type="match status" value="1"/>
</dbReference>
<proteinExistence type="predicted"/>
<dbReference type="PROSITE" id="PS01081">
    <property type="entry name" value="HTH_TETR_1"/>
    <property type="match status" value="1"/>
</dbReference>
<dbReference type="EMBL" id="BAABHF010000015">
    <property type="protein sequence ID" value="GAA4488934.1"/>
    <property type="molecule type" value="Genomic_DNA"/>
</dbReference>
<keyword evidence="2 4" id="KW-0238">DNA-binding</keyword>
<dbReference type="InterPro" id="IPR009057">
    <property type="entry name" value="Homeodomain-like_sf"/>
</dbReference>
<comment type="caution">
    <text evidence="7">The sequence shown here is derived from an EMBL/GenBank/DDBJ whole genome shotgun (WGS) entry which is preliminary data.</text>
</comment>
<sequence>MGHDTTLYGGSPAQSEVARSGGSEVSARRTSPRDEHKRLTRRRILDGAVAVFAGKSFVEATMEDIARAARVTRATVYAYFPGKVEILRALVARVYEVADGVCAALAVQDEWTRAGVRAWLRDAAAAWREMAPVIRVLAAAGSTALGDPGGARDRSLAAHERYVALLADPRHWPGTPPAEARQRALMAVLQVESFLSIWIAGGWPLETDDPFDLLTDAICHLLGPALRDGPGYGPGEPARRR</sequence>
<dbReference type="PROSITE" id="PS50977">
    <property type="entry name" value="HTH_TETR_2"/>
    <property type="match status" value="1"/>
</dbReference>
<evidence type="ECO:0000256" key="5">
    <source>
        <dbReference type="SAM" id="MobiDB-lite"/>
    </source>
</evidence>
<dbReference type="InterPro" id="IPR023772">
    <property type="entry name" value="DNA-bd_HTH_TetR-type_CS"/>
</dbReference>
<dbReference type="Proteomes" id="UP001500503">
    <property type="component" value="Unassembled WGS sequence"/>
</dbReference>
<dbReference type="Gene3D" id="1.10.357.10">
    <property type="entry name" value="Tetracycline Repressor, domain 2"/>
    <property type="match status" value="1"/>
</dbReference>
<keyword evidence="8" id="KW-1185">Reference proteome</keyword>
<evidence type="ECO:0000256" key="4">
    <source>
        <dbReference type="PROSITE-ProRule" id="PRU00335"/>
    </source>
</evidence>
<feature type="region of interest" description="Disordered" evidence="5">
    <location>
        <begin position="1"/>
        <end position="37"/>
    </location>
</feature>
<evidence type="ECO:0000313" key="8">
    <source>
        <dbReference type="Proteomes" id="UP001500503"/>
    </source>
</evidence>
<dbReference type="PANTHER" id="PTHR30055">
    <property type="entry name" value="HTH-TYPE TRANSCRIPTIONAL REGULATOR RUTR"/>
    <property type="match status" value="1"/>
</dbReference>
<dbReference type="InterPro" id="IPR050109">
    <property type="entry name" value="HTH-type_TetR-like_transc_reg"/>
</dbReference>
<reference evidence="8" key="1">
    <citation type="journal article" date="2019" name="Int. J. Syst. Evol. Microbiol.">
        <title>The Global Catalogue of Microorganisms (GCM) 10K type strain sequencing project: providing services to taxonomists for standard genome sequencing and annotation.</title>
        <authorList>
            <consortium name="The Broad Institute Genomics Platform"/>
            <consortium name="The Broad Institute Genome Sequencing Center for Infectious Disease"/>
            <person name="Wu L."/>
            <person name="Ma J."/>
        </authorList>
    </citation>
    <scope>NUCLEOTIDE SEQUENCE [LARGE SCALE GENOMIC DNA]</scope>
    <source>
        <strain evidence="8">JCM 17933</strain>
    </source>
</reference>
<dbReference type="InterPro" id="IPR001647">
    <property type="entry name" value="HTH_TetR"/>
</dbReference>
<organism evidence="7 8">
    <name type="scientific">Actinoallomurus oryzae</name>
    <dbReference type="NCBI Taxonomy" id="502180"/>
    <lineage>
        <taxon>Bacteria</taxon>
        <taxon>Bacillati</taxon>
        <taxon>Actinomycetota</taxon>
        <taxon>Actinomycetes</taxon>
        <taxon>Streptosporangiales</taxon>
        <taxon>Thermomonosporaceae</taxon>
        <taxon>Actinoallomurus</taxon>
    </lineage>
</organism>
<keyword evidence="3" id="KW-0804">Transcription</keyword>
<protein>
    <recommendedName>
        <fullName evidence="6">HTH tetR-type domain-containing protein</fullName>
    </recommendedName>
</protein>
<feature type="domain" description="HTH tetR-type" evidence="6">
    <location>
        <begin position="38"/>
        <end position="98"/>
    </location>
</feature>
<evidence type="ECO:0000259" key="6">
    <source>
        <dbReference type="PROSITE" id="PS50977"/>
    </source>
</evidence>
<dbReference type="SUPFAM" id="SSF46689">
    <property type="entry name" value="Homeodomain-like"/>
    <property type="match status" value="1"/>
</dbReference>
<accession>A0ABP8PMS3</accession>
<evidence type="ECO:0000256" key="1">
    <source>
        <dbReference type="ARBA" id="ARBA00023015"/>
    </source>
</evidence>